<feature type="transmembrane region" description="Helical" evidence="4">
    <location>
        <begin position="389"/>
        <end position="408"/>
    </location>
</feature>
<evidence type="ECO:0000313" key="7">
    <source>
        <dbReference type="Proteomes" id="UP001409585"/>
    </source>
</evidence>
<feature type="transmembrane region" description="Helical" evidence="4">
    <location>
        <begin position="110"/>
        <end position="135"/>
    </location>
</feature>
<dbReference type="CDD" id="cd17355">
    <property type="entry name" value="MFS_YcxA_like"/>
    <property type="match status" value="1"/>
</dbReference>
<dbReference type="PANTHER" id="PTHR11360">
    <property type="entry name" value="MONOCARBOXYLATE TRANSPORTER"/>
    <property type="match status" value="1"/>
</dbReference>
<dbReference type="GO" id="GO:0022857">
    <property type="term" value="F:transmembrane transporter activity"/>
    <property type="evidence" value="ECO:0007669"/>
    <property type="project" value="InterPro"/>
</dbReference>
<accession>A0AAV3U1B1</accession>
<feature type="transmembrane region" description="Helical" evidence="4">
    <location>
        <begin position="142"/>
        <end position="162"/>
    </location>
</feature>
<evidence type="ECO:0000256" key="3">
    <source>
        <dbReference type="ARBA" id="ARBA00023136"/>
    </source>
</evidence>
<comment type="caution">
    <text evidence="6">The sequence shown here is derived from an EMBL/GenBank/DDBJ whole genome shotgun (WGS) entry which is preliminary data.</text>
</comment>
<dbReference type="InterPro" id="IPR020846">
    <property type="entry name" value="MFS_dom"/>
</dbReference>
<proteinExistence type="predicted"/>
<feature type="transmembrane region" description="Helical" evidence="4">
    <location>
        <begin position="271"/>
        <end position="293"/>
    </location>
</feature>
<feature type="domain" description="Major facilitator superfamily (MFS) profile" evidence="5">
    <location>
        <begin position="18"/>
        <end position="414"/>
    </location>
</feature>
<dbReference type="EMBL" id="BAABLX010000011">
    <property type="protein sequence ID" value="GAA4940544.1"/>
    <property type="molecule type" value="Genomic_DNA"/>
</dbReference>
<sequence length="424" mass="45026">MQQNSPSAKQEWQNNWTLVLAASLGFSFFTVLLAATGLFMGPLAEEFGWSRTLLSSGPSIATIMTALLGPFLGMLIDRFGTRRVALPGLLLTTASIASFSLLNGTQAQWIMLWVIFGVVSVTIKSTAWTTAVVGVFQTSRGLALGLTLAGTAVAQSVVPPLGNFLVTEFGWRAGFVWLALGWGGITFIMCVLFLYDLRDRQRTQAKQTSSQASASTASQTPLPGLTIPQAWRDSALWRLAISNFVVMMLTMGLSVHLFPILTEAGVSRANAAWLVGLAGLAGIAGKLITGVLLDRYRPNWVGGLTLAAASVTFALLLDGIRSPGLILFALLVNGYAAGTKTHITGFLTASYAGMKNFGTIYGVMASLMALAAGMGPMLAGLIYDGTGDYRWFLIAGAVGCALGGVLIMSMPRYPDWQQAETSEQ</sequence>
<feature type="transmembrane region" description="Helical" evidence="4">
    <location>
        <begin position="360"/>
        <end position="383"/>
    </location>
</feature>
<evidence type="ECO:0000256" key="1">
    <source>
        <dbReference type="ARBA" id="ARBA00022692"/>
    </source>
</evidence>
<feature type="transmembrane region" description="Helical" evidence="4">
    <location>
        <begin position="235"/>
        <end position="259"/>
    </location>
</feature>
<name>A0AAV3U1B1_9ALTE</name>
<dbReference type="Pfam" id="PF07690">
    <property type="entry name" value="MFS_1"/>
    <property type="match status" value="1"/>
</dbReference>
<dbReference type="RefSeq" id="WP_345420603.1">
    <property type="nucleotide sequence ID" value="NZ_AP031496.1"/>
</dbReference>
<feature type="transmembrane region" description="Helical" evidence="4">
    <location>
        <begin position="84"/>
        <end position="104"/>
    </location>
</feature>
<dbReference type="InterPro" id="IPR050327">
    <property type="entry name" value="Proton-linked_MCT"/>
</dbReference>
<dbReference type="Proteomes" id="UP001409585">
    <property type="component" value="Unassembled WGS sequence"/>
</dbReference>
<evidence type="ECO:0000256" key="2">
    <source>
        <dbReference type="ARBA" id="ARBA00022989"/>
    </source>
</evidence>
<dbReference type="AlphaFoldDB" id="A0AAV3U1B1"/>
<dbReference type="InterPro" id="IPR036259">
    <property type="entry name" value="MFS_trans_sf"/>
</dbReference>
<keyword evidence="1 4" id="KW-0812">Transmembrane</keyword>
<organism evidence="6 7">
    <name type="scientific">Halioxenophilus aromaticivorans</name>
    <dbReference type="NCBI Taxonomy" id="1306992"/>
    <lineage>
        <taxon>Bacteria</taxon>
        <taxon>Pseudomonadati</taxon>
        <taxon>Pseudomonadota</taxon>
        <taxon>Gammaproteobacteria</taxon>
        <taxon>Alteromonadales</taxon>
        <taxon>Alteromonadaceae</taxon>
        <taxon>Halioxenophilus</taxon>
    </lineage>
</organism>
<gene>
    <name evidence="6" type="ORF">GCM10025791_18580</name>
</gene>
<dbReference type="PANTHER" id="PTHR11360:SF290">
    <property type="entry name" value="MONOCARBOXYLATE MFS PERMEASE"/>
    <property type="match status" value="1"/>
</dbReference>
<dbReference type="Gene3D" id="1.20.1250.20">
    <property type="entry name" value="MFS general substrate transporter like domains"/>
    <property type="match status" value="2"/>
</dbReference>
<feature type="transmembrane region" description="Helical" evidence="4">
    <location>
        <begin position="52"/>
        <end position="72"/>
    </location>
</feature>
<evidence type="ECO:0000259" key="5">
    <source>
        <dbReference type="PROSITE" id="PS50850"/>
    </source>
</evidence>
<feature type="transmembrane region" description="Helical" evidence="4">
    <location>
        <begin position="300"/>
        <end position="320"/>
    </location>
</feature>
<feature type="transmembrane region" description="Helical" evidence="4">
    <location>
        <begin position="174"/>
        <end position="195"/>
    </location>
</feature>
<evidence type="ECO:0000313" key="6">
    <source>
        <dbReference type="EMBL" id="GAA4940544.1"/>
    </source>
</evidence>
<dbReference type="InterPro" id="IPR011701">
    <property type="entry name" value="MFS"/>
</dbReference>
<dbReference type="PROSITE" id="PS50850">
    <property type="entry name" value="MFS"/>
    <property type="match status" value="1"/>
</dbReference>
<protein>
    <submittedName>
        <fullName evidence="6">MFS transporter</fullName>
    </submittedName>
</protein>
<keyword evidence="7" id="KW-1185">Reference proteome</keyword>
<keyword evidence="3 4" id="KW-0472">Membrane</keyword>
<feature type="transmembrane region" description="Helical" evidence="4">
    <location>
        <begin position="16"/>
        <end position="40"/>
    </location>
</feature>
<keyword evidence="2 4" id="KW-1133">Transmembrane helix</keyword>
<reference evidence="7" key="1">
    <citation type="journal article" date="2019" name="Int. J. Syst. Evol. Microbiol.">
        <title>The Global Catalogue of Microorganisms (GCM) 10K type strain sequencing project: providing services to taxonomists for standard genome sequencing and annotation.</title>
        <authorList>
            <consortium name="The Broad Institute Genomics Platform"/>
            <consortium name="The Broad Institute Genome Sequencing Center for Infectious Disease"/>
            <person name="Wu L."/>
            <person name="Ma J."/>
        </authorList>
    </citation>
    <scope>NUCLEOTIDE SEQUENCE [LARGE SCALE GENOMIC DNA]</scope>
    <source>
        <strain evidence="7">JCM 19134</strain>
    </source>
</reference>
<dbReference type="SUPFAM" id="SSF103473">
    <property type="entry name" value="MFS general substrate transporter"/>
    <property type="match status" value="1"/>
</dbReference>
<evidence type="ECO:0000256" key="4">
    <source>
        <dbReference type="SAM" id="Phobius"/>
    </source>
</evidence>